<protein>
    <submittedName>
        <fullName evidence="3">DUF4245 domain-containing protein</fullName>
    </submittedName>
</protein>
<dbReference type="EMBL" id="PPXD01000026">
    <property type="protein sequence ID" value="POH62397.1"/>
    <property type="molecule type" value="Genomic_DNA"/>
</dbReference>
<keyword evidence="2" id="KW-0472">Membrane</keyword>
<name>A0A2S3ZA26_9MICO</name>
<dbReference type="RefSeq" id="WP_103461568.1">
    <property type="nucleotide sequence ID" value="NZ_PPXD01000026.1"/>
</dbReference>
<dbReference type="AlphaFoldDB" id="A0A2S3ZA26"/>
<evidence type="ECO:0000256" key="2">
    <source>
        <dbReference type="SAM" id="Phobius"/>
    </source>
</evidence>
<feature type="region of interest" description="Disordered" evidence="1">
    <location>
        <begin position="1"/>
        <end position="30"/>
    </location>
</feature>
<comment type="caution">
    <text evidence="3">The sequence shown here is derived from an EMBL/GenBank/DDBJ whole genome shotgun (WGS) entry which is preliminary data.</text>
</comment>
<keyword evidence="4" id="KW-1185">Reference proteome</keyword>
<accession>A0A2S3ZA26</accession>
<gene>
    <name evidence="3" type="ORF">C3B61_16155</name>
</gene>
<feature type="compositionally biased region" description="Basic and acidic residues" evidence="1">
    <location>
        <begin position="15"/>
        <end position="25"/>
    </location>
</feature>
<dbReference type="Pfam" id="PF14030">
    <property type="entry name" value="DUF4245"/>
    <property type="match status" value="1"/>
</dbReference>
<evidence type="ECO:0000313" key="3">
    <source>
        <dbReference type="EMBL" id="POH62397.1"/>
    </source>
</evidence>
<keyword evidence="2" id="KW-0812">Transmembrane</keyword>
<evidence type="ECO:0000313" key="4">
    <source>
        <dbReference type="Proteomes" id="UP000237340"/>
    </source>
</evidence>
<keyword evidence="2" id="KW-1133">Transmembrane helix</keyword>
<organism evidence="3 4">
    <name type="scientific">Cryobacterium zongtaii</name>
    <dbReference type="NCBI Taxonomy" id="1259217"/>
    <lineage>
        <taxon>Bacteria</taxon>
        <taxon>Bacillati</taxon>
        <taxon>Actinomycetota</taxon>
        <taxon>Actinomycetes</taxon>
        <taxon>Micrococcales</taxon>
        <taxon>Microbacteriaceae</taxon>
        <taxon>Cryobacterium</taxon>
    </lineage>
</organism>
<dbReference type="Proteomes" id="UP000237340">
    <property type="component" value="Unassembled WGS sequence"/>
</dbReference>
<evidence type="ECO:0000256" key="1">
    <source>
        <dbReference type="SAM" id="MobiDB-lite"/>
    </source>
</evidence>
<dbReference type="InterPro" id="IPR025339">
    <property type="entry name" value="DUF4245"/>
</dbReference>
<sequence>MSRSPRPPRVVAELGRPETAEERARRLATNSKNYRSRKTINNLVYSLLATLGAVIVLVLIVPRSDTPINREVDYTSVAEQAQSGVEEPLVVPVLPPGWSANAAQWRQGGNDGVSSWYLGLLTPENEFIGLTQAVDANPTWLADQLEDVEPTDTITIAGLDWAVYRNPAPAADRGNFESALVTEAGDSSYLLIGTATDEELTVLAAAVAEQISTEQNGSSE</sequence>
<feature type="transmembrane region" description="Helical" evidence="2">
    <location>
        <begin position="42"/>
        <end position="61"/>
    </location>
</feature>
<reference evidence="3 4" key="1">
    <citation type="submission" date="2018-01" db="EMBL/GenBank/DDBJ databases">
        <title>Cryobacterium sp. nov., from glaciers in China.</title>
        <authorList>
            <person name="Liu Q."/>
            <person name="Xin Y.-H."/>
        </authorList>
    </citation>
    <scope>NUCLEOTIDE SEQUENCE [LARGE SCALE GENOMIC DNA]</scope>
    <source>
        <strain evidence="3 4">TMN-42</strain>
    </source>
</reference>
<proteinExistence type="predicted"/>